<comment type="pathway">
    <text evidence="2 12">Isoprenoid biosynthesis; isopentenyl diphosphate biosynthesis via DXP pathway; isopentenyl diphosphate from 1-deoxy-D-xylulose 5-phosphate: step 4/6.</text>
</comment>
<feature type="binding site" evidence="12">
    <location>
        <begin position="280"/>
        <end position="282"/>
    </location>
    <ligand>
        <name>4-CDP-2-C-methyl-D-erythritol 2-phosphate</name>
        <dbReference type="ChEBI" id="CHEBI:57919"/>
    </ligand>
</feature>
<dbReference type="InterPro" id="IPR029044">
    <property type="entry name" value="Nucleotide-diphossugar_trans"/>
</dbReference>
<comment type="caution">
    <text evidence="15">The sequence shown here is derived from an EMBL/GenBank/DDBJ whole genome shotgun (WGS) entry which is preliminary data.</text>
</comment>
<evidence type="ECO:0000256" key="7">
    <source>
        <dbReference type="ARBA" id="ARBA00022695"/>
    </source>
</evidence>
<dbReference type="GO" id="GO:0046872">
    <property type="term" value="F:metal ion binding"/>
    <property type="evidence" value="ECO:0007669"/>
    <property type="project" value="UniProtKB-KW"/>
</dbReference>
<dbReference type="PANTHER" id="PTHR43181">
    <property type="entry name" value="2-C-METHYL-D-ERYTHRITOL 2,4-CYCLODIPHOSPHATE SYNTHASE, CHLOROPLASTIC"/>
    <property type="match status" value="1"/>
</dbReference>
<dbReference type="Pfam" id="PF02542">
    <property type="entry name" value="YgbB"/>
    <property type="match status" value="1"/>
</dbReference>
<dbReference type="PROSITE" id="PS01350">
    <property type="entry name" value="ISPF"/>
    <property type="match status" value="1"/>
</dbReference>
<evidence type="ECO:0000256" key="5">
    <source>
        <dbReference type="ARBA" id="ARBA00012579"/>
    </source>
</evidence>
<dbReference type="GO" id="GO:0070567">
    <property type="term" value="F:cytidylyltransferase activity"/>
    <property type="evidence" value="ECO:0007669"/>
    <property type="project" value="InterPro"/>
</dbReference>
<sequence>MKNKILAIIPAAGIGERFLSKDPKQYHKIGHSTLIEKTISIFTSSELISNIIVPIHKDDKNIQNQDFYKNPKIKFVNGGDSRARSVLSALESEDLTNYDYVLTHDVARPNISIDHIRDIVNEIQNKGSDCIFFYTPISESIKKISNEEDVTLNKEDYYLVQTPQICKTKKLYTALKSCVNEGIDVPDESFVMEKMNHSLTKIKGSSSNIKVTYPEDIDLIKKFNTRVGTGFDLHTYSPGNGFLLGGYFIKCDQSINAHSDGDVLLHSIADAILGASALGDIGIFFPDTDAANKNLDSKKIINFCLEEISKLDLEIFNIDITIICETPKISPFRDFILSSLSEILKIDQSNIGLKATTSEKIGIIGKNKAIAVQTSLNLITKK</sequence>
<dbReference type="SUPFAM" id="SSF53448">
    <property type="entry name" value="Nucleotide-diphospho-sugar transferases"/>
    <property type="match status" value="1"/>
</dbReference>
<dbReference type="NCBIfam" id="TIGR00151">
    <property type="entry name" value="ispF"/>
    <property type="match status" value="1"/>
</dbReference>
<dbReference type="Gene3D" id="3.90.550.10">
    <property type="entry name" value="Spore Coat Polysaccharide Biosynthesis Protein SpsA, Chain A"/>
    <property type="match status" value="1"/>
</dbReference>
<dbReference type="GO" id="GO:0016114">
    <property type="term" value="P:terpenoid biosynthetic process"/>
    <property type="evidence" value="ECO:0007669"/>
    <property type="project" value="InterPro"/>
</dbReference>
<comment type="caution">
    <text evidence="12">Lacks conserved residue(s) required for the propagation of feature annotation.</text>
</comment>
<feature type="binding site" evidence="12">
    <location>
        <begin position="356"/>
        <end position="359"/>
    </location>
    <ligand>
        <name>4-CDP-2-C-methyl-D-erythritol 2-phosphate</name>
        <dbReference type="ChEBI" id="CHEBI:57919"/>
    </ligand>
</feature>
<dbReference type="EC" id="4.6.1.12" evidence="5 12"/>
<dbReference type="CDD" id="cd02516">
    <property type="entry name" value="CDP-ME_synthetase"/>
    <property type="match status" value="1"/>
</dbReference>
<dbReference type="CDD" id="cd00554">
    <property type="entry name" value="MECDP_synthase"/>
    <property type="match status" value="1"/>
</dbReference>
<proteinExistence type="inferred from homology"/>
<keyword evidence="10 12" id="KW-0456">Lyase</keyword>
<evidence type="ECO:0000313" key="16">
    <source>
        <dbReference type="Proteomes" id="UP000705230"/>
    </source>
</evidence>
<evidence type="ECO:0000259" key="14">
    <source>
        <dbReference type="Pfam" id="PF02542"/>
    </source>
</evidence>
<feature type="site" description="Transition state stabilizer" evidence="12">
    <location>
        <position position="258"/>
    </location>
</feature>
<evidence type="ECO:0000256" key="6">
    <source>
        <dbReference type="ARBA" id="ARBA00022679"/>
    </source>
</evidence>
<evidence type="ECO:0000256" key="4">
    <source>
        <dbReference type="ARBA" id="ARBA00011233"/>
    </source>
</evidence>
<keyword evidence="7" id="KW-0548">Nucleotidyltransferase</keyword>
<dbReference type="GO" id="GO:0008685">
    <property type="term" value="F:2-C-methyl-D-erythritol 2,4-cyclodiphosphate synthase activity"/>
    <property type="evidence" value="ECO:0007669"/>
    <property type="project" value="UniProtKB-UniRule"/>
</dbReference>
<evidence type="ECO:0000256" key="3">
    <source>
        <dbReference type="ARBA" id="ARBA00008480"/>
    </source>
</evidence>
<evidence type="ECO:0000256" key="12">
    <source>
        <dbReference type="HAMAP-Rule" id="MF_00107"/>
    </source>
</evidence>
<dbReference type="InterPro" id="IPR034683">
    <property type="entry name" value="IspD/TarI"/>
</dbReference>
<dbReference type="AlphaFoldDB" id="A0A937JE39"/>
<feature type="binding site" evidence="12">
    <location>
        <begin position="258"/>
        <end position="259"/>
    </location>
    <ligand>
        <name>4-CDP-2-C-methyl-D-erythritol 2-phosphate</name>
        <dbReference type="ChEBI" id="CHEBI:57919"/>
    </ligand>
</feature>
<dbReference type="HAMAP" id="MF_00107">
    <property type="entry name" value="IspF"/>
    <property type="match status" value="1"/>
</dbReference>
<gene>
    <name evidence="12 15" type="primary">ispF</name>
    <name evidence="15" type="ORF">ISR29_02440</name>
</gene>
<dbReference type="SUPFAM" id="SSF69765">
    <property type="entry name" value="IpsF-like"/>
    <property type="match status" value="1"/>
</dbReference>
<dbReference type="Proteomes" id="UP000705230">
    <property type="component" value="Unassembled WGS sequence"/>
</dbReference>
<feature type="site" description="Transition state stabilizer" evidence="12">
    <location>
        <position position="357"/>
    </location>
</feature>
<dbReference type="InterPro" id="IPR020555">
    <property type="entry name" value="MECDP_synthase_CS"/>
</dbReference>
<dbReference type="EMBL" id="JADHSG010000002">
    <property type="protein sequence ID" value="MBL6903038.1"/>
    <property type="molecule type" value="Genomic_DNA"/>
</dbReference>
<organism evidence="15 16">
    <name type="scientific">SAR86 cluster bacterium</name>
    <dbReference type="NCBI Taxonomy" id="2030880"/>
    <lineage>
        <taxon>Bacteria</taxon>
        <taxon>Pseudomonadati</taxon>
        <taxon>Pseudomonadota</taxon>
        <taxon>Gammaproteobacteria</taxon>
        <taxon>SAR86 cluster</taxon>
    </lineage>
</organism>
<dbReference type="GO" id="GO:0019288">
    <property type="term" value="P:isopentenyl diphosphate biosynthetic process, methylerythritol 4-phosphate pathway"/>
    <property type="evidence" value="ECO:0007669"/>
    <property type="project" value="UniProtKB-UniRule"/>
</dbReference>
<keyword evidence="9 12" id="KW-0414">Isoprene biosynthesis</keyword>
<dbReference type="Gene3D" id="3.30.1330.50">
    <property type="entry name" value="2-C-methyl-D-erythritol 2,4-cyclodiphosphate synthase"/>
    <property type="match status" value="1"/>
</dbReference>
<dbReference type="InterPro" id="IPR003526">
    <property type="entry name" value="MECDP_synthase"/>
</dbReference>
<reference evidence="15" key="1">
    <citation type="submission" date="2020-10" db="EMBL/GenBank/DDBJ databases">
        <title>Microbiome of the Black Sea water column analyzed by genome centric metagenomics.</title>
        <authorList>
            <person name="Cabello-Yeves P.J."/>
            <person name="Callieri C."/>
            <person name="Picazo A."/>
            <person name="Mehrshad M."/>
            <person name="Haro-Moreno J.M."/>
            <person name="Roda-Garcia J."/>
            <person name="Dzembekova N."/>
            <person name="Slabakova V."/>
            <person name="Slabakova N."/>
            <person name="Moncheva S."/>
            <person name="Rodriguez-Valera F."/>
        </authorList>
    </citation>
    <scope>NUCLEOTIDE SEQUENCE</scope>
    <source>
        <strain evidence="15">BS30m-G43</strain>
    </source>
</reference>
<dbReference type="PROSITE" id="PS01295">
    <property type="entry name" value="ISPD"/>
    <property type="match status" value="1"/>
</dbReference>
<evidence type="ECO:0000256" key="10">
    <source>
        <dbReference type="ARBA" id="ARBA00023239"/>
    </source>
</evidence>
<feature type="binding site" evidence="12">
    <location>
        <begin position="285"/>
        <end position="289"/>
    </location>
    <ligand>
        <name>4-CDP-2-C-methyl-D-erythritol 2-phosphate</name>
        <dbReference type="ChEBI" id="CHEBI:57919"/>
    </ligand>
</feature>
<protein>
    <recommendedName>
        <fullName evidence="5 12">2-C-methyl-D-erythritol 2,4-cyclodiphosphate synthase</fullName>
        <shortName evidence="12">MECDP-synthase</shortName>
        <shortName evidence="12">MECPP-synthase</shortName>
        <shortName evidence="12">MECPS</shortName>
        <ecNumber evidence="5 12">4.6.1.12</ecNumber>
    </recommendedName>
</protein>
<dbReference type="PANTHER" id="PTHR43181:SF1">
    <property type="entry name" value="2-C-METHYL-D-ERYTHRITOL 2,4-CYCLODIPHOSPHATE SYNTHASE, CHLOROPLASTIC"/>
    <property type="match status" value="1"/>
</dbReference>
<keyword evidence="11" id="KW-0511">Multifunctional enzyme</keyword>
<comment type="similarity">
    <text evidence="3 12 13">Belongs to the IspF family.</text>
</comment>
<keyword evidence="8 12" id="KW-0479">Metal-binding</keyword>
<evidence type="ECO:0000313" key="15">
    <source>
        <dbReference type="EMBL" id="MBL6903038.1"/>
    </source>
</evidence>
<dbReference type="InterPro" id="IPR036571">
    <property type="entry name" value="MECDP_synthase_sf"/>
</dbReference>
<feature type="binding site" evidence="12">
    <location>
        <position position="366"/>
    </location>
    <ligand>
        <name>4-CDP-2-C-methyl-D-erythritol 2-phosphate</name>
        <dbReference type="ChEBI" id="CHEBI:57919"/>
    </ligand>
</feature>
<feature type="binding site" evidence="12">
    <location>
        <position position="266"/>
    </location>
    <ligand>
        <name>a divalent metal cation</name>
        <dbReference type="ChEBI" id="CHEBI:60240"/>
    </ligand>
</feature>
<evidence type="ECO:0000256" key="9">
    <source>
        <dbReference type="ARBA" id="ARBA00023229"/>
    </source>
</evidence>
<accession>A0A937JE39</accession>
<comment type="catalytic activity">
    <reaction evidence="1 12 13">
        <text>4-CDP-2-C-methyl-D-erythritol 2-phosphate = 2-C-methyl-D-erythritol 2,4-cyclic diphosphate + CMP</text>
        <dbReference type="Rhea" id="RHEA:23864"/>
        <dbReference type="ChEBI" id="CHEBI:57919"/>
        <dbReference type="ChEBI" id="CHEBI:58483"/>
        <dbReference type="ChEBI" id="CHEBI:60377"/>
        <dbReference type="EC" id="4.6.1.12"/>
    </reaction>
</comment>
<evidence type="ECO:0000256" key="11">
    <source>
        <dbReference type="ARBA" id="ARBA00023268"/>
    </source>
</evidence>
<name>A0A937JE39_9GAMM</name>
<dbReference type="InterPro" id="IPR018294">
    <property type="entry name" value="ISPD_synthase_CS"/>
</dbReference>
<evidence type="ECO:0000256" key="2">
    <source>
        <dbReference type="ARBA" id="ARBA00004709"/>
    </source>
</evidence>
<comment type="function">
    <text evidence="12">Involved in the biosynthesis of isopentenyl diphosphate (IPP) and dimethylallyl diphosphate (DMAPP), two major building blocks of isoprenoid compounds. Catalyzes the conversion of 4-diphosphocytidyl-2-C-methyl-D-erythritol 2-phosphate (CDP-ME2P) to 2-C-methyl-D-erythritol 2,4-cyclodiphosphate (ME-CPP) with a corresponding release of cytidine 5-monophosphate (CMP).</text>
</comment>
<dbReference type="Pfam" id="PF01128">
    <property type="entry name" value="IspD"/>
    <property type="match status" value="1"/>
</dbReference>
<feature type="binding site" evidence="12">
    <location>
        <position position="232"/>
    </location>
    <ligand>
        <name>a divalent metal cation</name>
        <dbReference type="ChEBI" id="CHEBI:60240"/>
    </ligand>
</feature>
<comment type="subunit">
    <text evidence="4 12">Homotrimer.</text>
</comment>
<feature type="binding site" evidence="12">
    <location>
        <position position="234"/>
    </location>
    <ligand>
        <name>a divalent metal cation</name>
        <dbReference type="ChEBI" id="CHEBI:60240"/>
    </ligand>
</feature>
<evidence type="ECO:0000256" key="8">
    <source>
        <dbReference type="ARBA" id="ARBA00022723"/>
    </source>
</evidence>
<evidence type="ECO:0000256" key="13">
    <source>
        <dbReference type="RuleBase" id="RU004395"/>
    </source>
</evidence>
<feature type="domain" description="2-C-methyl-D-erythritol 2,4-cyclodiphosphate synthase" evidence="14">
    <location>
        <begin position="226"/>
        <end position="376"/>
    </location>
</feature>
<feature type="binding site" evidence="12">
    <location>
        <begin position="232"/>
        <end position="234"/>
    </location>
    <ligand>
        <name>4-CDP-2-C-methyl-D-erythritol 2-phosphate</name>
        <dbReference type="ChEBI" id="CHEBI:57919"/>
    </ligand>
</feature>
<evidence type="ECO:0000256" key="1">
    <source>
        <dbReference type="ARBA" id="ARBA00000200"/>
    </source>
</evidence>
<keyword evidence="6" id="KW-0808">Transferase</keyword>
<comment type="cofactor">
    <cofactor evidence="12">
        <name>a divalent metal cation</name>
        <dbReference type="ChEBI" id="CHEBI:60240"/>
    </cofactor>
    <text evidence="12">Binds 1 divalent metal cation per subunit.</text>
</comment>